<gene>
    <name evidence="1" type="ORF">RV045_08775</name>
</gene>
<proteinExistence type="predicted"/>
<protein>
    <submittedName>
        <fullName evidence="1">Uncharacterized protein</fullName>
    </submittedName>
</protein>
<accession>A0ACC6P311</accession>
<evidence type="ECO:0000313" key="1">
    <source>
        <dbReference type="EMBL" id="MEJ7138522.1"/>
    </source>
</evidence>
<dbReference type="EMBL" id="JAWDIE010000012">
    <property type="protein sequence ID" value="MEJ7138522.1"/>
    <property type="molecule type" value="Genomic_DNA"/>
</dbReference>
<name>A0ACC6P311_9BURK</name>
<dbReference type="Proteomes" id="UP001364695">
    <property type="component" value="Unassembled WGS sequence"/>
</dbReference>
<comment type="caution">
    <text evidence="1">The sequence shown here is derived from an EMBL/GenBank/DDBJ whole genome shotgun (WGS) entry which is preliminary data.</text>
</comment>
<sequence>MSLSLNRPLISALTAALALSLGLMAAPHAEAATKKAAATSKSKAKAKAKTSRSKGKTVAKAAVAAAPLVIPPADAAQLEVASRVYYGSYSCEFGQTIDVSPSTEHPGYADLKSGKNTWLFKPVQSSTGAIRLEDVKGDMLLLQIAFKSMLMNVKTGERVLDGCESTEQAKLKADYDKLPQNERGPGVLDQTPPKTTP</sequence>
<evidence type="ECO:0000313" key="2">
    <source>
        <dbReference type="Proteomes" id="UP001364695"/>
    </source>
</evidence>
<keyword evidence="2" id="KW-1185">Reference proteome</keyword>
<organism evidence="1 2">
    <name type="scientific">Amphibiibacter pelophylacis</name>
    <dbReference type="NCBI Taxonomy" id="1799477"/>
    <lineage>
        <taxon>Bacteria</taxon>
        <taxon>Pseudomonadati</taxon>
        <taxon>Pseudomonadota</taxon>
        <taxon>Betaproteobacteria</taxon>
        <taxon>Burkholderiales</taxon>
        <taxon>Sphaerotilaceae</taxon>
        <taxon>Amphibiibacter</taxon>
    </lineage>
</organism>
<reference evidence="1" key="1">
    <citation type="submission" date="2023-10" db="EMBL/GenBank/DDBJ databases">
        <title>Amphibacter perezi, gen. nov., sp. nov. a novel taxa of the family Comamonadaceae, class Betaproteobacteria isolated from the skin microbiota of Pelophylax perezi from different populations.</title>
        <authorList>
            <person name="Costa S."/>
            <person name="Proenca D.N."/>
            <person name="Lopes I."/>
            <person name="Morais P.V."/>
        </authorList>
    </citation>
    <scope>NUCLEOTIDE SEQUENCE</scope>
    <source>
        <strain evidence="1">SL12-8</strain>
    </source>
</reference>